<dbReference type="NCBIfam" id="NF041422">
    <property type="entry name" value="VirB10_subf"/>
    <property type="match status" value="1"/>
</dbReference>
<dbReference type="EMBL" id="ABXV02000074">
    <property type="protein sequence ID" value="EFB70484.1"/>
    <property type="molecule type" value="Genomic_DNA"/>
</dbReference>
<dbReference type="AlphaFoldDB" id="D1P841"/>
<organism evidence="8 9">
    <name type="scientific">Providencia rustigianii DSM 4541</name>
    <dbReference type="NCBI Taxonomy" id="500637"/>
    <lineage>
        <taxon>Bacteria</taxon>
        <taxon>Pseudomonadati</taxon>
        <taxon>Pseudomonadota</taxon>
        <taxon>Gammaproteobacteria</taxon>
        <taxon>Enterobacterales</taxon>
        <taxon>Morganellaceae</taxon>
        <taxon>Providencia</taxon>
    </lineage>
</organism>
<sequence>MSDETKKPLTAVEIEQQLKQARQQQDATVTDDAVVTSEPKKVSLGIEKLRKSKKGTLLLILCLVLSVGALSLYYFPSLLRAFISSDTEEVPQETVSTGGNNKLTGLNNDVDPFGQAELNSNGELVQPSTNESGITTPPPPTRIEFSRGMDRGVSNRTSSNSAPSNSQAPVASSTTPASTQAETVATSKTKITRLPYDPNLFIPENTAIPCALDRRFVSDLAGKLTCTVYEDVYSANGNVKLIDKGTVAHLLYKSAYVPNQGQGRVFLMATKLRTRTQPFIDIPLIDSEAAGALGETGVDGWIETHFWDRFGGAMMLGMIPDAMQGLSNVAKDNKDSQTDYTANSRQAFAEIAKQSFANSVNIPPTLYKNQGEIISLITGNDLDFSGIYQLRMK</sequence>
<proteinExistence type="inferred from homology"/>
<name>D1P841_9GAMM</name>
<keyword evidence="3 7" id="KW-0812">Transmembrane</keyword>
<comment type="caution">
    <text evidence="8">The sequence shown here is derived from an EMBL/GenBank/DDBJ whole genome shotgun (WGS) entry which is preliminary data.</text>
</comment>
<gene>
    <name evidence="8" type="ORF">PROVRUST_08422</name>
</gene>
<evidence type="ECO:0000256" key="2">
    <source>
        <dbReference type="ARBA" id="ARBA00010265"/>
    </source>
</evidence>
<dbReference type="InterPro" id="IPR005498">
    <property type="entry name" value="T4SS_VirB10/TraB/TrbI"/>
</dbReference>
<comment type="similarity">
    <text evidence="2">Belongs to the TrbI/VirB10 family.</text>
</comment>
<accession>D1P841</accession>
<evidence type="ECO:0000256" key="1">
    <source>
        <dbReference type="ARBA" id="ARBA00004167"/>
    </source>
</evidence>
<dbReference type="Pfam" id="PF03743">
    <property type="entry name" value="TrbI"/>
    <property type="match status" value="1"/>
</dbReference>
<evidence type="ECO:0000256" key="7">
    <source>
        <dbReference type="SAM" id="Phobius"/>
    </source>
</evidence>
<dbReference type="HOGENOM" id="CLU_041899_7_0_6"/>
<feature type="region of interest" description="Disordered" evidence="6">
    <location>
        <begin position="118"/>
        <end position="186"/>
    </location>
</feature>
<dbReference type="Proteomes" id="UP000005512">
    <property type="component" value="Unassembled WGS sequence"/>
</dbReference>
<dbReference type="GO" id="GO:0016020">
    <property type="term" value="C:membrane"/>
    <property type="evidence" value="ECO:0007669"/>
    <property type="project" value="UniProtKB-SubCell"/>
</dbReference>
<evidence type="ECO:0000313" key="9">
    <source>
        <dbReference type="Proteomes" id="UP000005512"/>
    </source>
</evidence>
<dbReference type="STRING" id="500637.PROVRUST_08422"/>
<feature type="transmembrane region" description="Helical" evidence="7">
    <location>
        <begin position="56"/>
        <end position="75"/>
    </location>
</feature>
<evidence type="ECO:0000256" key="3">
    <source>
        <dbReference type="ARBA" id="ARBA00022692"/>
    </source>
</evidence>
<evidence type="ECO:0000256" key="5">
    <source>
        <dbReference type="ARBA" id="ARBA00023136"/>
    </source>
</evidence>
<dbReference type="CDD" id="cd16429">
    <property type="entry name" value="VirB10"/>
    <property type="match status" value="1"/>
</dbReference>
<dbReference type="eggNOG" id="COG2948">
    <property type="taxonomic scope" value="Bacteria"/>
</dbReference>
<reference evidence="8" key="1">
    <citation type="submission" date="2009-12" db="EMBL/GenBank/DDBJ databases">
        <authorList>
            <person name="Weinstock G."/>
            <person name="Sodergren E."/>
            <person name="Clifton S."/>
            <person name="Fulton L."/>
            <person name="Fulton B."/>
            <person name="Courtney L."/>
            <person name="Fronick C."/>
            <person name="Harrison M."/>
            <person name="Strong C."/>
            <person name="Farmer C."/>
            <person name="Delahaunty K."/>
            <person name="Markovic C."/>
            <person name="Hall O."/>
            <person name="Minx P."/>
            <person name="Tomlinson C."/>
            <person name="Mitreva M."/>
            <person name="Nelson J."/>
            <person name="Hou S."/>
            <person name="Wollam A."/>
            <person name="Pepin K.H."/>
            <person name="Johnson M."/>
            <person name="Bhonagiri V."/>
            <person name="Nash W.E."/>
            <person name="Warren W."/>
            <person name="Chinwalla A."/>
            <person name="Mardis E.R."/>
            <person name="Wilson R.K."/>
        </authorList>
    </citation>
    <scope>NUCLEOTIDE SEQUENCE [LARGE SCALE GENOMIC DNA]</scope>
    <source>
        <strain evidence="8">DSM 4541</strain>
    </source>
</reference>
<dbReference type="RefSeq" id="WP_006816391.1">
    <property type="nucleotide sequence ID" value="NZ_GG703824.1"/>
</dbReference>
<comment type="subcellular location">
    <subcellularLocation>
        <location evidence="1">Membrane</location>
        <topology evidence="1">Single-pass membrane protein</topology>
    </subcellularLocation>
</comment>
<feature type="compositionally biased region" description="Low complexity" evidence="6">
    <location>
        <begin position="154"/>
        <end position="173"/>
    </location>
</feature>
<evidence type="ECO:0000256" key="6">
    <source>
        <dbReference type="SAM" id="MobiDB-lite"/>
    </source>
</evidence>
<feature type="compositionally biased region" description="Polar residues" evidence="6">
    <location>
        <begin position="174"/>
        <end position="186"/>
    </location>
</feature>
<evidence type="ECO:0000313" key="8">
    <source>
        <dbReference type="EMBL" id="EFB70484.1"/>
    </source>
</evidence>
<keyword evidence="5 7" id="KW-0472">Membrane</keyword>
<dbReference type="Gene3D" id="2.40.128.260">
    <property type="entry name" value="Type IV secretion system, VirB10/TraB/TrbI"/>
    <property type="match status" value="2"/>
</dbReference>
<feature type="compositionally biased region" description="Polar residues" evidence="6">
    <location>
        <begin position="118"/>
        <end position="135"/>
    </location>
</feature>
<evidence type="ECO:0000256" key="4">
    <source>
        <dbReference type="ARBA" id="ARBA00022989"/>
    </source>
</evidence>
<keyword evidence="9" id="KW-1185">Reference proteome</keyword>
<keyword evidence="4 7" id="KW-1133">Transmembrane helix</keyword>
<dbReference type="InterPro" id="IPR042217">
    <property type="entry name" value="T4SS_VirB10/TrbI"/>
</dbReference>
<protein>
    <submittedName>
        <fullName evidence="8">Bacterial conjugation TrbI-like protein</fullName>
    </submittedName>
</protein>